<keyword evidence="4 6" id="KW-1133">Transmembrane helix</keyword>
<evidence type="ECO:0000256" key="5">
    <source>
        <dbReference type="ARBA" id="ARBA00023136"/>
    </source>
</evidence>
<name>A0A9Q9DSF4_CURCL</name>
<dbReference type="EMBL" id="CP089276">
    <property type="protein sequence ID" value="USP77647.1"/>
    <property type="molecule type" value="Genomic_DNA"/>
</dbReference>
<evidence type="ECO:0000256" key="1">
    <source>
        <dbReference type="ARBA" id="ARBA00004141"/>
    </source>
</evidence>
<dbReference type="PANTHER" id="PTHR11266">
    <property type="entry name" value="PEROXISOMAL MEMBRANE PROTEIN 2, PXMP2 MPV17"/>
    <property type="match status" value="1"/>
</dbReference>
<evidence type="ECO:0000313" key="7">
    <source>
        <dbReference type="EMBL" id="USP77647.1"/>
    </source>
</evidence>
<keyword evidence="8" id="KW-1185">Reference proteome</keyword>
<gene>
    <name evidence="7" type="ORF">yc1106_04921</name>
</gene>
<dbReference type="Proteomes" id="UP001056012">
    <property type="component" value="Chromosome 3"/>
</dbReference>
<protein>
    <submittedName>
        <fullName evidence="7">Uncharacterized protein</fullName>
    </submittedName>
</protein>
<comment type="similarity">
    <text evidence="2 6">Belongs to the peroxisomal membrane protein PXMP2/4 family.</text>
</comment>
<organism evidence="7 8">
    <name type="scientific">Curvularia clavata</name>
    <dbReference type="NCBI Taxonomy" id="95742"/>
    <lineage>
        <taxon>Eukaryota</taxon>
        <taxon>Fungi</taxon>
        <taxon>Dikarya</taxon>
        <taxon>Ascomycota</taxon>
        <taxon>Pezizomycotina</taxon>
        <taxon>Dothideomycetes</taxon>
        <taxon>Pleosporomycetidae</taxon>
        <taxon>Pleosporales</taxon>
        <taxon>Pleosporineae</taxon>
        <taxon>Pleosporaceae</taxon>
        <taxon>Curvularia</taxon>
    </lineage>
</organism>
<sequence length="224" mass="25911">MKLPPIATACLSALVIDSCSNIIAQRLKAWNESKPFVFDRVLFTQFAIMVVLTAPVNYHWQNWLERAFPGWKTEKRTRVVGEGEEEKGIMLKEDGDGRGIVEEEVRVRNWWNIFRKWFTDVSGHDYDSGSYGRILTRVKCITMGALLNQSMFLILIGIMKHKSAAMIVQDFRNELFGLIFDSYKVWPIANFFSTTFIPVERRIVFLSFCGLLWNIYLSLVAARL</sequence>
<keyword evidence="3 6" id="KW-0812">Transmembrane</keyword>
<dbReference type="GO" id="GO:0005778">
    <property type="term" value="C:peroxisomal membrane"/>
    <property type="evidence" value="ECO:0007669"/>
    <property type="project" value="TreeGrafter"/>
</dbReference>
<dbReference type="PANTHER" id="PTHR11266:SF80">
    <property type="entry name" value="PEROXISOMAL MEMBRANE PROTEIN 2"/>
    <property type="match status" value="1"/>
</dbReference>
<dbReference type="VEuPathDB" id="FungiDB:yc1106_04921"/>
<accession>A0A9Q9DSF4</accession>
<dbReference type="Pfam" id="PF04117">
    <property type="entry name" value="Mpv17_PMP22"/>
    <property type="match status" value="1"/>
</dbReference>
<evidence type="ECO:0000256" key="6">
    <source>
        <dbReference type="RuleBase" id="RU363053"/>
    </source>
</evidence>
<dbReference type="OrthoDB" id="10267969at2759"/>
<dbReference type="InterPro" id="IPR007248">
    <property type="entry name" value="Mpv17_PMP22"/>
</dbReference>
<keyword evidence="5 6" id="KW-0472">Membrane</keyword>
<dbReference type="AlphaFoldDB" id="A0A9Q9DSF4"/>
<evidence type="ECO:0000256" key="4">
    <source>
        <dbReference type="ARBA" id="ARBA00022989"/>
    </source>
</evidence>
<evidence type="ECO:0000256" key="2">
    <source>
        <dbReference type="ARBA" id="ARBA00006824"/>
    </source>
</evidence>
<comment type="subcellular location">
    <subcellularLocation>
        <location evidence="1">Membrane</location>
        <topology evidence="1">Multi-pass membrane protein</topology>
    </subcellularLocation>
</comment>
<evidence type="ECO:0000313" key="8">
    <source>
        <dbReference type="Proteomes" id="UP001056012"/>
    </source>
</evidence>
<reference evidence="7" key="1">
    <citation type="submission" date="2021-12" db="EMBL/GenBank/DDBJ databases">
        <title>Curvularia clavata genome.</title>
        <authorList>
            <person name="Cao Y."/>
        </authorList>
    </citation>
    <scope>NUCLEOTIDE SEQUENCE</scope>
    <source>
        <strain evidence="7">Yc1106</strain>
    </source>
</reference>
<feature type="transmembrane region" description="Helical" evidence="6">
    <location>
        <begin position="203"/>
        <end position="222"/>
    </location>
</feature>
<feature type="transmembrane region" description="Helical" evidence="6">
    <location>
        <begin position="140"/>
        <end position="159"/>
    </location>
</feature>
<evidence type="ECO:0000256" key="3">
    <source>
        <dbReference type="ARBA" id="ARBA00022692"/>
    </source>
</evidence>
<feature type="transmembrane region" description="Helical" evidence="6">
    <location>
        <begin position="40"/>
        <end position="58"/>
    </location>
</feature>
<proteinExistence type="inferred from homology"/>